<dbReference type="InterPro" id="IPR018540">
    <property type="entry name" value="Spo0E-like"/>
</dbReference>
<dbReference type="GO" id="GO:0043937">
    <property type="term" value="P:regulation of sporulation"/>
    <property type="evidence" value="ECO:0007669"/>
    <property type="project" value="InterPro"/>
</dbReference>
<dbReference type="AlphaFoldDB" id="A0A1T5I9F4"/>
<dbReference type="EMBL" id="FUZT01000001">
    <property type="protein sequence ID" value="SKC35794.1"/>
    <property type="molecule type" value="Genomic_DNA"/>
</dbReference>
<evidence type="ECO:0000313" key="1">
    <source>
        <dbReference type="EMBL" id="SKC35794.1"/>
    </source>
</evidence>
<dbReference type="GO" id="GO:0046983">
    <property type="term" value="F:protein dimerization activity"/>
    <property type="evidence" value="ECO:0007669"/>
    <property type="project" value="InterPro"/>
</dbReference>
<name>A0A1T5I9F4_9FIRM</name>
<proteinExistence type="predicted"/>
<dbReference type="Gene3D" id="4.10.280.10">
    <property type="entry name" value="Helix-loop-helix DNA-binding domain"/>
    <property type="match status" value="1"/>
</dbReference>
<dbReference type="SUPFAM" id="SSF140500">
    <property type="entry name" value="BAS1536-like"/>
    <property type="match status" value="1"/>
</dbReference>
<dbReference type="Pfam" id="PF09388">
    <property type="entry name" value="SpoOE-like"/>
    <property type="match status" value="1"/>
</dbReference>
<dbReference type="OrthoDB" id="1965599at2"/>
<evidence type="ECO:0000313" key="2">
    <source>
        <dbReference type="Proteomes" id="UP000190285"/>
    </source>
</evidence>
<dbReference type="Proteomes" id="UP000190285">
    <property type="component" value="Unassembled WGS sequence"/>
</dbReference>
<reference evidence="1 2" key="1">
    <citation type="submission" date="2017-02" db="EMBL/GenBank/DDBJ databases">
        <authorList>
            <person name="Peterson S.W."/>
        </authorList>
    </citation>
    <scope>NUCLEOTIDE SEQUENCE [LARGE SCALE GENOMIC DNA]</scope>
    <source>
        <strain evidence="1 2">M1</strain>
    </source>
</reference>
<dbReference type="InterPro" id="IPR037208">
    <property type="entry name" value="Spo0E-like_sf"/>
</dbReference>
<protein>
    <submittedName>
        <fullName evidence="1">Spo0E like sporulation regulatory protein</fullName>
    </submittedName>
</protein>
<keyword evidence="2" id="KW-1185">Reference proteome</keyword>
<sequence>MKVKKKFLQQEINDKINSLRFKLNEMYKIKGHTKEVVDISQELDKYIAIVQQELVKKINIH</sequence>
<dbReference type="RefSeq" id="WP_079488509.1">
    <property type="nucleotide sequence ID" value="NZ_FUZT01000001.1"/>
</dbReference>
<accession>A0A1T5I9F4</accession>
<gene>
    <name evidence="1" type="ORF">SAMN02194393_00082</name>
</gene>
<dbReference type="InterPro" id="IPR036638">
    <property type="entry name" value="HLH_DNA-bd_sf"/>
</dbReference>
<organism evidence="1 2">
    <name type="scientific">Maledivibacter halophilus</name>
    <dbReference type="NCBI Taxonomy" id="36842"/>
    <lineage>
        <taxon>Bacteria</taxon>
        <taxon>Bacillati</taxon>
        <taxon>Bacillota</taxon>
        <taxon>Clostridia</taxon>
        <taxon>Peptostreptococcales</taxon>
        <taxon>Caminicellaceae</taxon>
        <taxon>Maledivibacter</taxon>
    </lineage>
</organism>